<gene>
    <name evidence="1" type="ORF">BECKSD772D_GA0070982_10281</name>
</gene>
<protein>
    <submittedName>
        <fullName evidence="1">Uncharacterized protein</fullName>
    </submittedName>
</protein>
<organism evidence="1">
    <name type="scientific">Candidatus Kentrum sp. SD</name>
    <dbReference type="NCBI Taxonomy" id="2126332"/>
    <lineage>
        <taxon>Bacteria</taxon>
        <taxon>Pseudomonadati</taxon>
        <taxon>Pseudomonadota</taxon>
        <taxon>Gammaproteobacteria</taxon>
        <taxon>Candidatus Kentrum</taxon>
    </lineage>
</organism>
<accession>A0A451BKP1</accession>
<proteinExistence type="predicted"/>
<dbReference type="EMBL" id="CAADHB010000028">
    <property type="protein sequence ID" value="VFK78863.1"/>
    <property type="molecule type" value="Genomic_DNA"/>
</dbReference>
<evidence type="ECO:0000313" key="1">
    <source>
        <dbReference type="EMBL" id="VFK78863.1"/>
    </source>
</evidence>
<reference evidence="1" key="1">
    <citation type="submission" date="2019-02" db="EMBL/GenBank/DDBJ databases">
        <authorList>
            <person name="Gruber-Vodicka R. H."/>
            <person name="Seah K. B. B."/>
        </authorList>
    </citation>
    <scope>NUCLEOTIDE SEQUENCE</scope>
    <source>
        <strain evidence="1">BECK_S127</strain>
    </source>
</reference>
<sequence>MIAQHSGNFLHRFDLGAHGFCAPIIQKQLAPIGRCIGPKKLELLFQKIAFHCFQVVLQKFRQLAPLLFCKVIRSFEENPAAFYQHRFNTGIEELKKDLDTYIKSFDAAKEQQAAASHAIDVKNEDMEKVVDEAKRILRYAENVTGSDNTKLKYLGWCAFRRT</sequence>
<name>A0A451BKP1_9GAMM</name>
<dbReference type="AlphaFoldDB" id="A0A451BKP1"/>